<organism evidence="12 13">
    <name type="scientific">Oceanisphaera avium</name>
    <dbReference type="NCBI Taxonomy" id="1903694"/>
    <lineage>
        <taxon>Bacteria</taxon>
        <taxon>Pseudomonadati</taxon>
        <taxon>Pseudomonadota</taxon>
        <taxon>Gammaproteobacteria</taxon>
        <taxon>Aeromonadales</taxon>
        <taxon>Aeromonadaceae</taxon>
        <taxon>Oceanisphaera</taxon>
    </lineage>
</organism>
<name>A0A1Y0CV90_9GAMM</name>
<gene>
    <name evidence="12" type="ORF">CBP12_03115</name>
</gene>
<evidence type="ECO:0000256" key="8">
    <source>
        <dbReference type="ARBA" id="ARBA00023004"/>
    </source>
</evidence>
<sequence>MKKLIIDNVSKQFGEVAALNQVHLELEEGKMLAVLGPSGCGKTTLLRAIAGFETPTTGRIIINGQTVFGPQANIKPEHRKIGYVPQHGVLFPHLSVEKNISFGLQGEAFSSKAQISKRVLEMLKLVGMTGLGQRMPHELSGGQQQRIALARALAPSPSLVLLDEPFSALDTGLRIALREEVKATLNAIGATAIMVTHDQEEALSMADLVAVMRQGECVQVSDPVSLYKYPSDIKVAKFVGDAIVLSAKVSQGTIQSCFGPLALATEGVRDSQSATIMIRPEQFVLANSDEPHFSGCVQKTIYYGHDALVHVLTSDQAGAQEIQMRISGARTFMPGERLGLKIAGPVMAYE</sequence>
<dbReference type="Pfam" id="PF00005">
    <property type="entry name" value="ABC_tran"/>
    <property type="match status" value="1"/>
</dbReference>
<dbReference type="Gene3D" id="3.40.50.300">
    <property type="entry name" value="P-loop containing nucleotide triphosphate hydrolases"/>
    <property type="match status" value="1"/>
</dbReference>
<dbReference type="PANTHER" id="PTHR42781">
    <property type="entry name" value="SPERMIDINE/PUTRESCINE IMPORT ATP-BINDING PROTEIN POTA"/>
    <property type="match status" value="1"/>
</dbReference>
<dbReference type="GO" id="GO:0015697">
    <property type="term" value="P:quaternary ammonium group transport"/>
    <property type="evidence" value="ECO:0007669"/>
    <property type="project" value="UniProtKB-ARBA"/>
</dbReference>
<evidence type="ECO:0000259" key="11">
    <source>
        <dbReference type="PROSITE" id="PS50893"/>
    </source>
</evidence>
<accession>A0A1Y0CV90</accession>
<keyword evidence="5" id="KW-0547">Nucleotide-binding</keyword>
<dbReference type="Proteomes" id="UP000243793">
    <property type="component" value="Chromosome"/>
</dbReference>
<keyword evidence="1" id="KW-0813">Transport</keyword>
<dbReference type="PROSITE" id="PS50893">
    <property type="entry name" value="ABC_TRANSPORTER_2"/>
    <property type="match status" value="1"/>
</dbReference>
<keyword evidence="2" id="KW-1003">Cell membrane</keyword>
<dbReference type="GO" id="GO:0015408">
    <property type="term" value="F:ABC-type ferric iron transporter activity"/>
    <property type="evidence" value="ECO:0007669"/>
    <property type="project" value="InterPro"/>
</dbReference>
<evidence type="ECO:0000256" key="10">
    <source>
        <dbReference type="ARBA" id="ARBA00023136"/>
    </source>
</evidence>
<proteinExistence type="predicted"/>
<keyword evidence="9" id="KW-0406">Ion transport</keyword>
<keyword evidence="3" id="KW-0410">Iron transport</keyword>
<dbReference type="InterPro" id="IPR003439">
    <property type="entry name" value="ABC_transporter-like_ATP-bd"/>
</dbReference>
<dbReference type="EMBL" id="CP021376">
    <property type="protein sequence ID" value="ART79260.1"/>
    <property type="molecule type" value="Genomic_DNA"/>
</dbReference>
<evidence type="ECO:0000256" key="1">
    <source>
        <dbReference type="ARBA" id="ARBA00022448"/>
    </source>
</evidence>
<reference evidence="13" key="1">
    <citation type="submission" date="2017-05" db="EMBL/GenBank/DDBJ databases">
        <authorList>
            <person name="Sung H."/>
        </authorList>
    </citation>
    <scope>NUCLEOTIDE SEQUENCE [LARGE SCALE GENOMIC DNA]</scope>
    <source>
        <strain evidence="13">AMac2203</strain>
    </source>
</reference>
<keyword evidence="13" id="KW-1185">Reference proteome</keyword>
<dbReference type="OrthoDB" id="9802264at2"/>
<dbReference type="InterPro" id="IPR017871">
    <property type="entry name" value="ABC_transporter-like_CS"/>
</dbReference>
<dbReference type="Pfam" id="PF08402">
    <property type="entry name" value="TOBE_2"/>
    <property type="match status" value="1"/>
</dbReference>
<evidence type="ECO:0000256" key="4">
    <source>
        <dbReference type="ARBA" id="ARBA00022519"/>
    </source>
</evidence>
<dbReference type="InterPro" id="IPR027417">
    <property type="entry name" value="P-loop_NTPase"/>
</dbReference>
<protein>
    <recommendedName>
        <fullName evidence="11">ABC transporter domain-containing protein</fullName>
    </recommendedName>
</protein>
<evidence type="ECO:0000256" key="5">
    <source>
        <dbReference type="ARBA" id="ARBA00022741"/>
    </source>
</evidence>
<dbReference type="InterPro" id="IPR008995">
    <property type="entry name" value="Mo/tungstate-bd_C_term_dom"/>
</dbReference>
<evidence type="ECO:0000313" key="12">
    <source>
        <dbReference type="EMBL" id="ART79260.1"/>
    </source>
</evidence>
<evidence type="ECO:0000256" key="9">
    <source>
        <dbReference type="ARBA" id="ARBA00023065"/>
    </source>
</evidence>
<dbReference type="FunFam" id="3.40.50.300:FF:000425">
    <property type="entry name" value="Probable ABC transporter, ATP-binding subunit"/>
    <property type="match status" value="1"/>
</dbReference>
<keyword evidence="4" id="KW-0997">Cell inner membrane</keyword>
<dbReference type="InterPro" id="IPR015853">
    <property type="entry name" value="ABC_transpr_FbpC"/>
</dbReference>
<dbReference type="AlphaFoldDB" id="A0A1Y0CV90"/>
<keyword evidence="8" id="KW-0408">Iron</keyword>
<feature type="domain" description="ABC transporter" evidence="11">
    <location>
        <begin position="4"/>
        <end position="239"/>
    </location>
</feature>
<evidence type="ECO:0000256" key="6">
    <source>
        <dbReference type="ARBA" id="ARBA00022840"/>
    </source>
</evidence>
<keyword evidence="7" id="KW-1278">Translocase</keyword>
<keyword evidence="10" id="KW-0472">Membrane</keyword>
<keyword evidence="6" id="KW-0067">ATP-binding</keyword>
<dbReference type="SUPFAM" id="SSF50331">
    <property type="entry name" value="MOP-like"/>
    <property type="match status" value="1"/>
</dbReference>
<dbReference type="GO" id="GO:0016887">
    <property type="term" value="F:ATP hydrolysis activity"/>
    <property type="evidence" value="ECO:0007669"/>
    <property type="project" value="InterPro"/>
</dbReference>
<dbReference type="InterPro" id="IPR003593">
    <property type="entry name" value="AAA+_ATPase"/>
</dbReference>
<evidence type="ECO:0000256" key="3">
    <source>
        <dbReference type="ARBA" id="ARBA00022496"/>
    </source>
</evidence>
<dbReference type="CDD" id="cd03259">
    <property type="entry name" value="ABC_Carb_Solutes_like"/>
    <property type="match status" value="1"/>
</dbReference>
<dbReference type="GO" id="GO:0043190">
    <property type="term" value="C:ATP-binding cassette (ABC) transporter complex"/>
    <property type="evidence" value="ECO:0007669"/>
    <property type="project" value="InterPro"/>
</dbReference>
<dbReference type="SUPFAM" id="SSF52540">
    <property type="entry name" value="P-loop containing nucleoside triphosphate hydrolases"/>
    <property type="match status" value="1"/>
</dbReference>
<dbReference type="GO" id="GO:0005524">
    <property type="term" value="F:ATP binding"/>
    <property type="evidence" value="ECO:0007669"/>
    <property type="project" value="UniProtKB-KW"/>
</dbReference>
<evidence type="ECO:0000256" key="2">
    <source>
        <dbReference type="ARBA" id="ARBA00022475"/>
    </source>
</evidence>
<evidence type="ECO:0000256" key="7">
    <source>
        <dbReference type="ARBA" id="ARBA00022967"/>
    </source>
</evidence>
<dbReference type="RefSeq" id="WP_086962862.1">
    <property type="nucleotide sequence ID" value="NZ_CP021376.1"/>
</dbReference>
<dbReference type="PROSITE" id="PS00211">
    <property type="entry name" value="ABC_TRANSPORTER_1"/>
    <property type="match status" value="1"/>
</dbReference>
<dbReference type="KEGG" id="ocm:CBP12_03115"/>
<dbReference type="InterPro" id="IPR050093">
    <property type="entry name" value="ABC_SmlMolc_Importer"/>
</dbReference>
<dbReference type="PANTHER" id="PTHR42781:SF5">
    <property type="entry name" value="PUTRESCINE TRANSPORT ATP-BINDING PROTEIN POTG"/>
    <property type="match status" value="1"/>
</dbReference>
<dbReference type="SMART" id="SM00382">
    <property type="entry name" value="AAA"/>
    <property type="match status" value="1"/>
</dbReference>
<dbReference type="InterPro" id="IPR013611">
    <property type="entry name" value="Transp-assoc_OB_typ2"/>
</dbReference>
<evidence type="ECO:0000313" key="13">
    <source>
        <dbReference type="Proteomes" id="UP000243793"/>
    </source>
</evidence>